<dbReference type="Pfam" id="PF03721">
    <property type="entry name" value="UDPG_MGDP_dh_N"/>
    <property type="match status" value="1"/>
</dbReference>
<dbReference type="EMBL" id="CM001439">
    <property type="protein sequence ID" value="EHR51795.1"/>
    <property type="molecule type" value="Genomic_DNA"/>
</dbReference>
<evidence type="ECO:0000259" key="4">
    <source>
        <dbReference type="SMART" id="SM00984"/>
    </source>
</evidence>
<dbReference type="HOGENOM" id="CLU_023810_3_2_11"/>
<name>H5WYS3_9PSEU</name>
<evidence type="ECO:0000256" key="2">
    <source>
        <dbReference type="ARBA" id="ARBA00023027"/>
    </source>
</evidence>
<dbReference type="InterPro" id="IPR036291">
    <property type="entry name" value="NAD(P)-bd_dom_sf"/>
</dbReference>
<dbReference type="InterPro" id="IPR008927">
    <property type="entry name" value="6-PGluconate_DH-like_C_sf"/>
</dbReference>
<keyword evidence="6" id="KW-1185">Reference proteome</keyword>
<dbReference type="NCBIfam" id="NF008286">
    <property type="entry name" value="PRK11064.1"/>
    <property type="match status" value="1"/>
</dbReference>
<dbReference type="SUPFAM" id="SSF51735">
    <property type="entry name" value="NAD(P)-binding Rossmann-fold domains"/>
    <property type="match status" value="1"/>
</dbReference>
<dbReference type="GO" id="GO:0000271">
    <property type="term" value="P:polysaccharide biosynthetic process"/>
    <property type="evidence" value="ECO:0007669"/>
    <property type="project" value="InterPro"/>
</dbReference>
<dbReference type="PIRSF" id="PIRSF500136">
    <property type="entry name" value="UDP_ManNAc_DH"/>
    <property type="match status" value="1"/>
</dbReference>
<comment type="similarity">
    <text evidence="3">Belongs to the UDP-glucose/GDP-mannose dehydrogenase family.</text>
</comment>
<dbReference type="PANTHER" id="PTHR43491">
    <property type="entry name" value="UDP-N-ACETYL-D-MANNOSAMINE DEHYDROGENASE"/>
    <property type="match status" value="1"/>
</dbReference>
<dbReference type="SUPFAM" id="SSF48179">
    <property type="entry name" value="6-phosphogluconate dehydrogenase C-terminal domain-like"/>
    <property type="match status" value="1"/>
</dbReference>
<protein>
    <submittedName>
        <fullName evidence="5">Nucleotide sugar dehydrogenase</fullName>
    </submittedName>
</protein>
<gene>
    <name evidence="5" type="ORF">SacmaDRAFT_3581</name>
</gene>
<dbReference type="Proteomes" id="UP000004926">
    <property type="component" value="Chromosome"/>
</dbReference>
<dbReference type="SMART" id="SM00984">
    <property type="entry name" value="UDPG_MGDP_dh_C"/>
    <property type="match status" value="1"/>
</dbReference>
<feature type="domain" description="UDP-glucose/GDP-mannose dehydrogenase C-terminal" evidence="4">
    <location>
        <begin position="317"/>
        <end position="416"/>
    </location>
</feature>
<dbReference type="OrthoDB" id="5193947at2"/>
<reference evidence="5 6" key="1">
    <citation type="journal article" date="2012" name="Stand. Genomic Sci.">
        <title>Genome sequence of the ocean sediment bacterium Saccharomonospora marina type strain (XMU15(T)).</title>
        <authorList>
            <person name="Klenk H.P."/>
            <person name="Lu M."/>
            <person name="Lucas S."/>
            <person name="Lapidus A."/>
            <person name="Copeland A."/>
            <person name="Pitluck S."/>
            <person name="Goodwin L.A."/>
            <person name="Han C."/>
            <person name="Tapia R."/>
            <person name="Brambilla E.M."/>
            <person name="Potter G."/>
            <person name="Land M."/>
            <person name="Ivanova N."/>
            <person name="Rohde M."/>
            <person name="Goker M."/>
            <person name="Detter J.C."/>
            <person name="Li W.J."/>
            <person name="Kyrpides N.C."/>
            <person name="Woyke T."/>
        </authorList>
    </citation>
    <scope>NUCLEOTIDE SEQUENCE [LARGE SCALE GENOMIC DNA]</scope>
    <source>
        <strain evidence="5 6">XMU15</strain>
    </source>
</reference>
<dbReference type="STRING" id="882083.SacmaDRAFT_3581"/>
<evidence type="ECO:0000313" key="5">
    <source>
        <dbReference type="EMBL" id="EHR51795.1"/>
    </source>
</evidence>
<dbReference type="PANTHER" id="PTHR43491:SF1">
    <property type="entry name" value="UDP-N-ACETYL-D-MANNOSAMINE DEHYDROGENASE"/>
    <property type="match status" value="1"/>
</dbReference>
<dbReference type="RefSeq" id="WP_009155177.1">
    <property type="nucleotide sequence ID" value="NZ_CM001439.1"/>
</dbReference>
<sequence>MTELNRVAVVGLGYVGLPTAAALAGQGVEVVGVDVDQRVIECVNRGEAPFDEPDLTSTLNDAVSAGMLGASTEMPEADAYIVAVPTPIKEDSHVDLAHVRSATEAIAPRLRGGEVVILESTVPPGTTRLVSEWLERLRPDLDLPHRMDSSPGVHVAHCPERVLPGRIMTEIVTNDRVIGGLTSQCAERAAAIYRIFCRGGILLTDAESAEMAKLVENASRDVEIAFANELSLICDRLELDVWEIIRMANRHPRVNILQPGPGVGGHCIAVDPWFVIQAAPQQARMMRLAREINDGKPSHVAEQLVEAAGRLREPRIACLGLAFKADVGDLRESPALRIVREVATAAEDAVVDAVEPHVTELPQSLRALDNVRLSGVDEALDRADIVALLVDHQCFRKIKKPRLSGKIVYDTRGMWA</sequence>
<evidence type="ECO:0000313" key="6">
    <source>
        <dbReference type="Proteomes" id="UP000004926"/>
    </source>
</evidence>
<dbReference type="InterPro" id="IPR036220">
    <property type="entry name" value="UDP-Glc/GDP-Man_DH_C_sf"/>
</dbReference>
<proteinExistence type="inferred from homology"/>
<accession>H5WYS3</accession>
<dbReference type="SUPFAM" id="SSF52413">
    <property type="entry name" value="UDP-glucose/GDP-mannose dehydrogenase C-terminal domain"/>
    <property type="match status" value="1"/>
</dbReference>
<dbReference type="NCBIfam" id="TIGR03026">
    <property type="entry name" value="NDP-sugDHase"/>
    <property type="match status" value="1"/>
</dbReference>
<dbReference type="Pfam" id="PF03720">
    <property type="entry name" value="UDPG_MGDP_dh_C"/>
    <property type="match status" value="1"/>
</dbReference>
<dbReference type="PIRSF" id="PIRSF000124">
    <property type="entry name" value="UDPglc_GDPman_dh"/>
    <property type="match status" value="1"/>
</dbReference>
<dbReference type="InterPro" id="IPR014026">
    <property type="entry name" value="UDP-Glc/GDP-Man_DH_dimer"/>
</dbReference>
<dbReference type="Pfam" id="PF00984">
    <property type="entry name" value="UDPG_MGDP_dh"/>
    <property type="match status" value="1"/>
</dbReference>
<dbReference type="GO" id="GO:0016616">
    <property type="term" value="F:oxidoreductase activity, acting on the CH-OH group of donors, NAD or NADP as acceptor"/>
    <property type="evidence" value="ECO:0007669"/>
    <property type="project" value="InterPro"/>
</dbReference>
<dbReference type="GO" id="GO:0016628">
    <property type="term" value="F:oxidoreductase activity, acting on the CH-CH group of donors, NAD or NADP as acceptor"/>
    <property type="evidence" value="ECO:0007669"/>
    <property type="project" value="InterPro"/>
</dbReference>
<dbReference type="InterPro" id="IPR017476">
    <property type="entry name" value="UDP-Glc/GDP-Man"/>
</dbReference>
<dbReference type="InterPro" id="IPR014027">
    <property type="entry name" value="UDP-Glc/GDP-Man_DH_C"/>
</dbReference>
<dbReference type="eggNOG" id="COG0677">
    <property type="taxonomic scope" value="Bacteria"/>
</dbReference>
<dbReference type="Gene3D" id="3.40.50.720">
    <property type="entry name" value="NAD(P)-binding Rossmann-like Domain"/>
    <property type="match status" value="2"/>
</dbReference>
<dbReference type="InterPro" id="IPR001732">
    <property type="entry name" value="UDP-Glc/GDP-Man_DH_N"/>
</dbReference>
<dbReference type="AlphaFoldDB" id="H5WYS3"/>
<evidence type="ECO:0000256" key="1">
    <source>
        <dbReference type="ARBA" id="ARBA00023002"/>
    </source>
</evidence>
<keyword evidence="2" id="KW-0520">NAD</keyword>
<evidence type="ECO:0000256" key="3">
    <source>
        <dbReference type="PIRNR" id="PIRNR000124"/>
    </source>
</evidence>
<dbReference type="InterPro" id="IPR028359">
    <property type="entry name" value="UDP_ManNAc/GlcNAc_DH"/>
</dbReference>
<dbReference type="GO" id="GO:0051287">
    <property type="term" value="F:NAD binding"/>
    <property type="evidence" value="ECO:0007669"/>
    <property type="project" value="InterPro"/>
</dbReference>
<organism evidence="5 6">
    <name type="scientific">Saccharomonospora marina XMU15</name>
    <dbReference type="NCBI Taxonomy" id="882083"/>
    <lineage>
        <taxon>Bacteria</taxon>
        <taxon>Bacillati</taxon>
        <taxon>Actinomycetota</taxon>
        <taxon>Actinomycetes</taxon>
        <taxon>Pseudonocardiales</taxon>
        <taxon>Pseudonocardiaceae</taxon>
        <taxon>Saccharomonospora</taxon>
    </lineage>
</organism>
<keyword evidence="1" id="KW-0560">Oxidoreductase</keyword>